<organism evidence="5 6">
    <name type="scientific">Actinomyces radicidentis</name>
    <dbReference type="NCBI Taxonomy" id="111015"/>
    <lineage>
        <taxon>Bacteria</taxon>
        <taxon>Bacillati</taxon>
        <taxon>Actinomycetota</taxon>
        <taxon>Actinomycetes</taxon>
        <taxon>Actinomycetales</taxon>
        <taxon>Actinomycetaceae</taxon>
        <taxon>Actinomyces</taxon>
    </lineage>
</organism>
<dbReference type="OrthoDB" id="3712375at2"/>
<keyword evidence="6" id="KW-1185">Reference proteome</keyword>
<protein>
    <recommendedName>
        <fullName evidence="4">LppM domain-containing protein</fullName>
    </recommendedName>
</protein>
<dbReference type="RefSeq" id="WP_067941724.1">
    <property type="nucleotide sequence ID" value="NZ_CP014228.1"/>
</dbReference>
<dbReference type="Pfam" id="PF21946">
    <property type="entry name" value="LppM"/>
    <property type="match status" value="1"/>
</dbReference>
<reference evidence="6" key="1">
    <citation type="submission" date="2016-02" db="EMBL/GenBank/DDBJ databases">
        <authorList>
            <person name="Holder M.E."/>
            <person name="Ajami N.J."/>
            <person name="Petrosino J.F."/>
        </authorList>
    </citation>
    <scope>NUCLEOTIDE SEQUENCE [LARGE SCALE GENOMIC DNA]</scope>
    <source>
        <strain evidence="6">CCUG 36733</strain>
    </source>
</reference>
<proteinExistence type="predicted"/>
<evidence type="ECO:0000256" key="3">
    <source>
        <dbReference type="SAM" id="SignalP"/>
    </source>
</evidence>
<feature type="compositionally biased region" description="Polar residues" evidence="1">
    <location>
        <begin position="346"/>
        <end position="355"/>
    </location>
</feature>
<evidence type="ECO:0000259" key="4">
    <source>
        <dbReference type="Pfam" id="PF21946"/>
    </source>
</evidence>
<accession>A0A0X8JEA2</accession>
<name>A0A0X8JEA2_ACTRD</name>
<dbReference type="KEGG" id="ard:AXF14_06185"/>
<dbReference type="PROSITE" id="PS51257">
    <property type="entry name" value="PROKAR_LIPOPROTEIN"/>
    <property type="match status" value="1"/>
</dbReference>
<keyword evidence="2" id="KW-1133">Transmembrane helix</keyword>
<dbReference type="Proteomes" id="UP000065220">
    <property type="component" value="Chromosome"/>
</dbReference>
<feature type="compositionally biased region" description="Low complexity" evidence="1">
    <location>
        <begin position="311"/>
        <end position="342"/>
    </location>
</feature>
<evidence type="ECO:0000256" key="2">
    <source>
        <dbReference type="SAM" id="Phobius"/>
    </source>
</evidence>
<keyword evidence="2" id="KW-0812">Transmembrane</keyword>
<feature type="domain" description="LppM" evidence="4">
    <location>
        <begin position="32"/>
        <end position="181"/>
    </location>
</feature>
<dbReference type="EMBL" id="CP014228">
    <property type="protein sequence ID" value="AMD87249.1"/>
    <property type="molecule type" value="Genomic_DNA"/>
</dbReference>
<dbReference type="STRING" id="111015.AXF14_06185"/>
<feature type="region of interest" description="Disordered" evidence="1">
    <location>
        <begin position="242"/>
        <end position="422"/>
    </location>
</feature>
<evidence type="ECO:0000313" key="6">
    <source>
        <dbReference type="Proteomes" id="UP000065220"/>
    </source>
</evidence>
<dbReference type="AlphaFoldDB" id="A0A0X8JEA2"/>
<evidence type="ECO:0000313" key="5">
    <source>
        <dbReference type="EMBL" id="AMD87249.1"/>
    </source>
</evidence>
<evidence type="ECO:0000256" key="1">
    <source>
        <dbReference type="SAM" id="MobiDB-lite"/>
    </source>
</evidence>
<dbReference type="InterPro" id="IPR053807">
    <property type="entry name" value="LppM"/>
</dbReference>
<feature type="chain" id="PRO_5038640215" description="LppM domain-containing protein" evidence="3">
    <location>
        <begin position="27"/>
        <end position="422"/>
    </location>
</feature>
<keyword evidence="3" id="KW-0732">Signal</keyword>
<feature type="compositionally biased region" description="Low complexity" evidence="1">
    <location>
        <begin position="242"/>
        <end position="257"/>
    </location>
</feature>
<keyword evidence="2" id="KW-0472">Membrane</keyword>
<gene>
    <name evidence="5" type="ORF">AXF14_06185</name>
</gene>
<feature type="transmembrane region" description="Helical" evidence="2">
    <location>
        <begin position="190"/>
        <end position="212"/>
    </location>
</feature>
<feature type="compositionally biased region" description="Gly residues" evidence="1">
    <location>
        <begin position="413"/>
        <end position="422"/>
    </location>
</feature>
<feature type="signal peptide" evidence="3">
    <location>
        <begin position="1"/>
        <end position="26"/>
    </location>
</feature>
<sequence length="422" mass="42557">MAPLPRASLRRLAAAATIPLVLLLSACGVKQDYTIDKDGTVDVTYSMWDDSGSGYLTRDSCSASNGAGPTGGSVTYVYSENDEGDPTCTMKAKDLPLSSFDGSTEGLPTITHQDGRYTFTQQVGAMAQAGQTPMSSATDISVTVTFPGKVVEASGNASKDGRTVTWSDVSAETASLRAVGSDGSTSPLTWVALGLLLVLLVAGGVVLAVVLARRNRRRAGAAVGAQYGVPVGAPGVGPYTGQPGAPFGAPVPGAPSADPYRTGPGAAQGRTGQQGVPPVPQAGTPQVGWSQPGSAPTASPAPPPWQGGQGQQPQPGYQQPGAPVPGQVPQAPQTVQPAQFPAGSQEPPTSAQPGQPTAYGAEQPGRTVDLSSPNPYEAAEQVRAQGSAYPTYGWGQGGRTGGASDARFRPKGDGSGTGTSAV</sequence>